<dbReference type="InterPro" id="IPR016181">
    <property type="entry name" value="Acyl_CoA_acyltransferase"/>
</dbReference>
<organism evidence="2 3">
    <name type="scientific">Pseudomonas rubra</name>
    <dbReference type="NCBI Taxonomy" id="2942627"/>
    <lineage>
        <taxon>Bacteria</taxon>
        <taxon>Pseudomonadati</taxon>
        <taxon>Pseudomonadota</taxon>
        <taxon>Gammaproteobacteria</taxon>
        <taxon>Pseudomonadales</taxon>
        <taxon>Pseudomonadaceae</taxon>
        <taxon>Pseudomonas</taxon>
    </lineage>
</organism>
<comment type="caution">
    <text evidence="2">The sequence shown here is derived from an EMBL/GenBank/DDBJ whole genome shotgun (WGS) entry which is preliminary data.</text>
</comment>
<dbReference type="Pfam" id="PF00583">
    <property type="entry name" value="Acetyltransf_1"/>
    <property type="match status" value="1"/>
</dbReference>
<dbReference type="CDD" id="cd04301">
    <property type="entry name" value="NAT_SF"/>
    <property type="match status" value="1"/>
</dbReference>
<dbReference type="SUPFAM" id="SSF55729">
    <property type="entry name" value="Acyl-CoA N-acyltransferases (Nat)"/>
    <property type="match status" value="1"/>
</dbReference>
<reference evidence="2 3" key="1">
    <citation type="submission" date="2022-05" db="EMBL/GenBank/DDBJ databases">
        <title>Novel Pseudomonas spp. Isolated from a Rainbow Trout Aquaculture Facility.</title>
        <authorList>
            <person name="Testerman T."/>
            <person name="Graf J."/>
        </authorList>
    </citation>
    <scope>NUCLEOTIDE SEQUENCE [LARGE SCALE GENOMIC DNA]</scope>
    <source>
        <strain evidence="2 3">ID1025</strain>
    </source>
</reference>
<evidence type="ECO:0000259" key="1">
    <source>
        <dbReference type="PROSITE" id="PS51186"/>
    </source>
</evidence>
<dbReference type="InterPro" id="IPR000182">
    <property type="entry name" value="GNAT_dom"/>
</dbReference>
<accession>A0ABT5P3H4</accession>
<dbReference type="PROSITE" id="PS51186">
    <property type="entry name" value="GNAT"/>
    <property type="match status" value="1"/>
</dbReference>
<keyword evidence="3" id="KW-1185">Reference proteome</keyword>
<protein>
    <submittedName>
        <fullName evidence="2">GNAT family N-acetyltransferase</fullName>
    </submittedName>
</protein>
<evidence type="ECO:0000313" key="3">
    <source>
        <dbReference type="Proteomes" id="UP001148184"/>
    </source>
</evidence>
<dbReference type="EMBL" id="JAMDGZ010000009">
    <property type="protein sequence ID" value="MDD1012838.1"/>
    <property type="molecule type" value="Genomic_DNA"/>
</dbReference>
<evidence type="ECO:0000313" key="2">
    <source>
        <dbReference type="EMBL" id="MDD1012838.1"/>
    </source>
</evidence>
<sequence>MTLLRYCPLLAAERPLLNKFYRNQGSPMRAAAQGQLWVARADEIVAALCLSEVPGGHWLTGLFVAPPWRGQQVARQLIEAALDELQGNVWLFCHPHLVSFYAQQAFKTADALPALLAERLARYQRSKPLLAMVRVQSSLAGSSPGNSTSV</sequence>
<name>A0ABT5P3H4_9PSED</name>
<proteinExistence type="predicted"/>
<gene>
    <name evidence="2" type="ORF">M5G17_03970</name>
</gene>
<dbReference type="Proteomes" id="UP001148184">
    <property type="component" value="Unassembled WGS sequence"/>
</dbReference>
<feature type="domain" description="N-acetyltransferase" evidence="1">
    <location>
        <begin position="1"/>
        <end position="130"/>
    </location>
</feature>
<dbReference type="Gene3D" id="3.40.630.30">
    <property type="match status" value="1"/>
</dbReference>